<dbReference type="NCBIfam" id="NF005559">
    <property type="entry name" value="PRK07231.1"/>
    <property type="match status" value="1"/>
</dbReference>
<dbReference type="FunFam" id="3.40.50.720:FF:000084">
    <property type="entry name" value="Short-chain dehydrogenase reductase"/>
    <property type="match status" value="1"/>
</dbReference>
<comment type="similarity">
    <text evidence="1">Belongs to the short-chain dehydrogenases/reductases (SDR) family.</text>
</comment>
<dbReference type="AlphaFoldDB" id="A0A973A842"/>
<evidence type="ECO:0000313" key="3">
    <source>
        <dbReference type="Proteomes" id="UP000754644"/>
    </source>
</evidence>
<dbReference type="PROSITE" id="PS00061">
    <property type="entry name" value="ADH_SHORT"/>
    <property type="match status" value="1"/>
</dbReference>
<dbReference type="PANTHER" id="PTHR43943">
    <property type="entry name" value="DEHYDROGENASE/REDUCTASE (SDR FAMILY) MEMBER 4"/>
    <property type="match status" value="1"/>
</dbReference>
<evidence type="ECO:0000256" key="1">
    <source>
        <dbReference type="ARBA" id="ARBA00006484"/>
    </source>
</evidence>
<dbReference type="PANTHER" id="PTHR43943:SF2">
    <property type="entry name" value="DEHYDROGENASE_REDUCTASE 4"/>
    <property type="match status" value="1"/>
</dbReference>
<dbReference type="Pfam" id="PF13561">
    <property type="entry name" value="adh_short_C2"/>
    <property type="match status" value="1"/>
</dbReference>
<dbReference type="InterPro" id="IPR036291">
    <property type="entry name" value="NAD(P)-bd_dom_sf"/>
</dbReference>
<accession>A0A973A842</accession>
<dbReference type="Proteomes" id="UP000754644">
    <property type="component" value="Unassembled WGS sequence"/>
</dbReference>
<name>A0A973A842_9GAMM</name>
<gene>
    <name evidence="2" type="ORF">HQ497_03190</name>
</gene>
<keyword evidence="2" id="KW-0560">Oxidoreductase</keyword>
<dbReference type="EC" id="1.1.1.47" evidence="2"/>
<comment type="caution">
    <text evidence="2">The sequence shown here is derived from an EMBL/GenBank/DDBJ whole genome shotgun (WGS) entry which is preliminary data.</text>
</comment>
<dbReference type="SUPFAM" id="SSF51735">
    <property type="entry name" value="NAD(P)-binding Rossmann-fold domains"/>
    <property type="match status" value="1"/>
</dbReference>
<dbReference type="Gene3D" id="3.40.50.720">
    <property type="entry name" value="NAD(P)-binding Rossmann-like Domain"/>
    <property type="match status" value="1"/>
</dbReference>
<dbReference type="InterPro" id="IPR020904">
    <property type="entry name" value="Sc_DH/Rdtase_CS"/>
</dbReference>
<reference evidence="2" key="1">
    <citation type="submission" date="2020-05" db="EMBL/GenBank/DDBJ databases">
        <title>Sulfur intermediates as new biogeochemical hubs in an aquatic model microbial ecosystem.</title>
        <authorList>
            <person name="Vigneron A."/>
        </authorList>
    </citation>
    <scope>NUCLEOTIDE SEQUENCE</scope>
    <source>
        <strain evidence="2">Bin.250</strain>
    </source>
</reference>
<protein>
    <submittedName>
        <fullName evidence="2">Glucose 1-dehydrogenase</fullName>
        <ecNumber evidence="2">1.1.1.47</ecNumber>
    </submittedName>
</protein>
<evidence type="ECO:0000313" key="2">
    <source>
        <dbReference type="EMBL" id="NQV64348.1"/>
    </source>
</evidence>
<dbReference type="PRINTS" id="PR00080">
    <property type="entry name" value="SDRFAMILY"/>
</dbReference>
<dbReference type="GO" id="GO:0047936">
    <property type="term" value="F:glucose 1-dehydrogenase [NAD(P)+] activity"/>
    <property type="evidence" value="ECO:0007669"/>
    <property type="project" value="UniProtKB-EC"/>
</dbReference>
<dbReference type="EMBL" id="JABMOJ010000113">
    <property type="protein sequence ID" value="NQV64348.1"/>
    <property type="molecule type" value="Genomic_DNA"/>
</dbReference>
<dbReference type="CDD" id="cd05233">
    <property type="entry name" value="SDR_c"/>
    <property type="match status" value="1"/>
</dbReference>
<organism evidence="2 3">
    <name type="scientific">SAR86 cluster bacterium</name>
    <dbReference type="NCBI Taxonomy" id="2030880"/>
    <lineage>
        <taxon>Bacteria</taxon>
        <taxon>Pseudomonadati</taxon>
        <taxon>Pseudomonadota</taxon>
        <taxon>Gammaproteobacteria</taxon>
        <taxon>SAR86 cluster</taxon>
    </lineage>
</organism>
<proteinExistence type="inferred from homology"/>
<sequence length="258" mass="27276">MKIMADRFDLTGKVAVVTGGSRGMGLEMCKAFAAAGARVIVASRKEAACVAVAKDIQAESGQECHGFAYHAGDWDASDRLAEFAYEKFGKVDILVNNAGMSPLYDKLTNVTEALYEKILQVNLRGPFRLSTLIGERMAAGDGGSIIMVSSTAAVQPTPTELPYGMAKAGVNAFTLGLARAYSPKVRVNCIMPGPFLTDIAKAWDMDAFNERARTTIPLRRGGQAEEIVGAALYFASDASSFTTGAILKIDGGSAYPAA</sequence>
<dbReference type="InterPro" id="IPR002347">
    <property type="entry name" value="SDR_fam"/>
</dbReference>
<dbReference type="PRINTS" id="PR00081">
    <property type="entry name" value="GDHRDH"/>
</dbReference>